<dbReference type="Gene3D" id="1.10.390.10">
    <property type="entry name" value="Neutral Protease Domain 2"/>
    <property type="match status" value="1"/>
</dbReference>
<dbReference type="InterPro" id="IPR027268">
    <property type="entry name" value="Peptidase_M4/M1_CTD_sf"/>
</dbReference>
<dbReference type="PANTHER" id="PTHR46322">
    <property type="entry name" value="PUROMYCIN-SENSITIVE AMINOPEPTIDASE"/>
    <property type="match status" value="1"/>
</dbReference>
<keyword evidence="8" id="KW-0482">Metalloprotease</keyword>
<feature type="domain" description="Peptidase M1 membrane alanine aminopeptidase" evidence="9">
    <location>
        <begin position="225"/>
        <end position="439"/>
    </location>
</feature>
<keyword evidence="7" id="KW-0862">Zinc</keyword>
<keyword evidence="3 13" id="KW-0031">Aminopeptidase</keyword>
<keyword evidence="5" id="KW-0479">Metal-binding</keyword>
<dbReference type="GO" id="GO:0016285">
    <property type="term" value="F:alanyl aminopeptidase activity"/>
    <property type="evidence" value="ECO:0007669"/>
    <property type="project" value="UniProtKB-EC"/>
</dbReference>
<dbReference type="Gene3D" id="2.60.40.1840">
    <property type="match status" value="1"/>
</dbReference>
<evidence type="ECO:0000313" key="13">
    <source>
        <dbReference type="EMBL" id="SFV75839.1"/>
    </source>
</evidence>
<evidence type="ECO:0000256" key="2">
    <source>
        <dbReference type="ARBA" id="ARBA00010136"/>
    </source>
</evidence>
<dbReference type="PANTHER" id="PTHR46322:SF1">
    <property type="entry name" value="PUROMYCIN-SENSITIVE AMINOPEPTIDASE"/>
    <property type="match status" value="1"/>
</dbReference>
<evidence type="ECO:0000256" key="1">
    <source>
        <dbReference type="ARBA" id="ARBA00001947"/>
    </source>
</evidence>
<dbReference type="InterPro" id="IPR045357">
    <property type="entry name" value="Aminopeptidase_N-like_N"/>
</dbReference>
<dbReference type="PRINTS" id="PR00756">
    <property type="entry name" value="ALADIPTASE"/>
</dbReference>
<evidence type="ECO:0000256" key="7">
    <source>
        <dbReference type="ARBA" id="ARBA00022833"/>
    </source>
</evidence>
<dbReference type="Gene3D" id="1.25.50.10">
    <property type="entry name" value="Peptidase M1, alanyl aminopeptidase, C-terminal domain"/>
    <property type="match status" value="1"/>
</dbReference>
<dbReference type="AlphaFoldDB" id="A0A1W1D5E3"/>
<evidence type="ECO:0000256" key="8">
    <source>
        <dbReference type="ARBA" id="ARBA00023049"/>
    </source>
</evidence>
<dbReference type="InterPro" id="IPR035414">
    <property type="entry name" value="Peptidase_M1_pepN_Ig-like"/>
</dbReference>
<evidence type="ECO:0000259" key="11">
    <source>
        <dbReference type="Pfam" id="PF17432"/>
    </source>
</evidence>
<evidence type="ECO:0000259" key="12">
    <source>
        <dbReference type="Pfam" id="PF17900"/>
    </source>
</evidence>
<dbReference type="FunFam" id="3.30.2010.30:FF:000002">
    <property type="entry name" value="Putative aminopeptidase N"/>
    <property type="match status" value="1"/>
</dbReference>
<reference evidence="13" key="1">
    <citation type="submission" date="2016-10" db="EMBL/GenBank/DDBJ databases">
        <authorList>
            <person name="de Groot N.N."/>
        </authorList>
    </citation>
    <scope>NUCLEOTIDE SEQUENCE</scope>
</reference>
<dbReference type="Pfam" id="PF11940">
    <property type="entry name" value="DUF3458"/>
    <property type="match status" value="1"/>
</dbReference>
<dbReference type="Gene3D" id="2.60.40.1730">
    <property type="entry name" value="tricorn interacting facor f3 domain"/>
    <property type="match status" value="1"/>
</dbReference>
<dbReference type="InterPro" id="IPR012779">
    <property type="entry name" value="Peptidase_M1_pepN"/>
</dbReference>
<evidence type="ECO:0000259" key="10">
    <source>
        <dbReference type="Pfam" id="PF11940"/>
    </source>
</evidence>
<evidence type="ECO:0000256" key="4">
    <source>
        <dbReference type="ARBA" id="ARBA00022670"/>
    </source>
</evidence>
<dbReference type="Gene3D" id="3.30.2010.30">
    <property type="match status" value="1"/>
</dbReference>
<evidence type="ECO:0000256" key="6">
    <source>
        <dbReference type="ARBA" id="ARBA00022801"/>
    </source>
</evidence>
<organism evidence="13">
    <name type="scientific">hydrothermal vent metagenome</name>
    <dbReference type="NCBI Taxonomy" id="652676"/>
    <lineage>
        <taxon>unclassified sequences</taxon>
        <taxon>metagenomes</taxon>
        <taxon>ecological metagenomes</taxon>
    </lineage>
</organism>
<comment type="cofactor">
    <cofactor evidence="1">
        <name>Zn(2+)</name>
        <dbReference type="ChEBI" id="CHEBI:29105"/>
    </cofactor>
</comment>
<gene>
    <name evidence="13" type="ORF">MNB_SM-3-308</name>
</gene>
<proteinExistence type="inferred from homology"/>
<feature type="domain" description="Aminopeptidase N-like N-terminal" evidence="12">
    <location>
        <begin position="42"/>
        <end position="186"/>
    </location>
</feature>
<dbReference type="SUPFAM" id="SSF63737">
    <property type="entry name" value="Leukotriene A4 hydrolase N-terminal domain"/>
    <property type="match status" value="1"/>
</dbReference>
<dbReference type="Pfam" id="PF01433">
    <property type="entry name" value="Peptidase_M1"/>
    <property type="match status" value="1"/>
</dbReference>
<sequence>MEKPKEIFLKDYKKPDFSIKSVDLVFDIFEDYTIVTNTMEFNKTNLSQQDLILDSLELELIEIWLGNLKLHSSRYHYDGTHLTIYNVPQTFQIKIINKIYPYLNTELEGLYKSGDIFCTQNEPEGFRKITPYLDRPDVMSVFTTTVIADKKKYPILLSNGNKYKEEEKGKRHSVTWIDPFVKPSYLFALVAGDLGVLEDKFVTKSGKEIDLHIYCDLGNESKCSYAMQSLKDAMLWDEKVYKREYDLEIYNIVAVDSFNMGAMENKGLNIFNSHYVLADKEHATDKDFMGIQSVIAHEYFHNWTGNRITCQSWFELTLKEGLTVFRDQQFSADMNSKEVARINDVKMLRQRQFVEDASPTAHPIQPKSYISMNNFYTATVYEKGAEVIRMLFTLLGKEGFYKGMDYYFEAYDGKAVTIHDFLYAMSHTNKKDLSIFERWYHQSGTPTLIVEEQFAQDKLTLKFTQKIPKSVDNKEQKHYHFPLKIGLLEQNGSEIIEKVLEINKAEQEFTFENLSSQPIVSLNRDFSAPIIIKQLQKPNYPFLMQYDTNSFTKYEAAQNFALEVLQNMMKGKEIDPLYLQTFGSLLEFQGDLSYKALLLELPSISAIMQTQESIDFDVIYEASDKLHTTLAIMYKEKLLEIYHSFEPDSIGKRALRNRVLKLLSYVESEDIITLAKIQYQKAQTMTDRINALAIIEGSSFDAKEFLEDFYHRYHKDTLVMNKYFALLASSEKEGVLQRVKLLQQDPAYDMQVPNLVRALLGSFTQNFRYFHAKDGLGYRFIADKIIEIDAINPQMASSLAGAFKLYNKLNQTNKKQIEEVLKCVKSTHSISNNLLEIIDKILFK</sequence>
<protein>
    <submittedName>
        <fullName evidence="13">Membrane alanine aminopeptidase N</fullName>
        <ecNumber evidence="13">3.4.11.2</ecNumber>
    </submittedName>
</protein>
<dbReference type="GO" id="GO:0008237">
    <property type="term" value="F:metallopeptidase activity"/>
    <property type="evidence" value="ECO:0007669"/>
    <property type="project" value="UniProtKB-KW"/>
</dbReference>
<dbReference type="InterPro" id="IPR042097">
    <property type="entry name" value="Aminopeptidase_N-like_N_sf"/>
</dbReference>
<dbReference type="InterPro" id="IPR037144">
    <property type="entry name" value="Peptidase_M1_pepN_C_sf"/>
</dbReference>
<keyword evidence="4" id="KW-0645">Protease</keyword>
<comment type="similarity">
    <text evidence="2">Belongs to the peptidase M1 family.</text>
</comment>
<accession>A0A1W1D5E3</accession>
<dbReference type="Pfam" id="PF17432">
    <property type="entry name" value="DUF3458_C"/>
    <property type="match status" value="1"/>
</dbReference>
<dbReference type="EMBL" id="FPHP01000047">
    <property type="protein sequence ID" value="SFV75839.1"/>
    <property type="molecule type" value="Genomic_DNA"/>
</dbReference>
<dbReference type="GO" id="GO:0006508">
    <property type="term" value="P:proteolysis"/>
    <property type="evidence" value="ECO:0007669"/>
    <property type="project" value="UniProtKB-KW"/>
</dbReference>
<feature type="domain" description="Peptidase M1 alanyl aminopeptidase Ig-like fold" evidence="10">
    <location>
        <begin position="444"/>
        <end position="533"/>
    </location>
</feature>
<keyword evidence="6 13" id="KW-0378">Hydrolase</keyword>
<dbReference type="InterPro" id="IPR014782">
    <property type="entry name" value="Peptidase_M1_dom"/>
</dbReference>
<dbReference type="NCBIfam" id="TIGR02414">
    <property type="entry name" value="pepN_proteo"/>
    <property type="match status" value="1"/>
</dbReference>
<evidence type="ECO:0000259" key="9">
    <source>
        <dbReference type="Pfam" id="PF01433"/>
    </source>
</evidence>
<evidence type="ECO:0000256" key="3">
    <source>
        <dbReference type="ARBA" id="ARBA00022438"/>
    </source>
</evidence>
<evidence type="ECO:0000256" key="5">
    <source>
        <dbReference type="ARBA" id="ARBA00022723"/>
    </source>
</evidence>
<feature type="domain" description="Peptidase M1 alanyl aminopeptidase C-terminal" evidence="11">
    <location>
        <begin position="541"/>
        <end position="842"/>
    </location>
</feature>
<dbReference type="Pfam" id="PF17900">
    <property type="entry name" value="Peptidase_M1_N"/>
    <property type="match status" value="1"/>
</dbReference>
<dbReference type="GO" id="GO:0008270">
    <property type="term" value="F:zinc ion binding"/>
    <property type="evidence" value="ECO:0007669"/>
    <property type="project" value="InterPro"/>
</dbReference>
<dbReference type="InterPro" id="IPR024601">
    <property type="entry name" value="Peptidase_M1_pepN_C"/>
</dbReference>
<dbReference type="EC" id="3.4.11.2" evidence="13"/>
<name>A0A1W1D5E3_9ZZZZ</name>
<dbReference type="InterPro" id="IPR001930">
    <property type="entry name" value="Peptidase_M1"/>
</dbReference>
<dbReference type="CDD" id="cd09600">
    <property type="entry name" value="M1_APN"/>
    <property type="match status" value="1"/>
</dbReference>
<dbReference type="InterPro" id="IPR038438">
    <property type="entry name" value="PepN_Ig-like_sf"/>
</dbReference>
<dbReference type="SUPFAM" id="SSF55486">
    <property type="entry name" value="Metalloproteases ('zincins'), catalytic domain"/>
    <property type="match status" value="1"/>
</dbReference>